<dbReference type="PRINTS" id="PR00039">
    <property type="entry name" value="HTHLYSR"/>
</dbReference>
<dbReference type="RefSeq" id="WP_133198541.1">
    <property type="nucleotide sequence ID" value="NZ_JBHUCW010000021.1"/>
</dbReference>
<dbReference type="PANTHER" id="PTHR30537:SF35">
    <property type="entry name" value="TRANSCRIPTIONAL REGULATORY PROTEIN"/>
    <property type="match status" value="1"/>
</dbReference>
<evidence type="ECO:0000313" key="6">
    <source>
        <dbReference type="EMBL" id="TDG19332.1"/>
    </source>
</evidence>
<accession>A0A4R5M2L1</accession>
<evidence type="ECO:0000259" key="5">
    <source>
        <dbReference type="PROSITE" id="PS50931"/>
    </source>
</evidence>
<dbReference type="GO" id="GO:0006351">
    <property type="term" value="P:DNA-templated transcription"/>
    <property type="evidence" value="ECO:0007669"/>
    <property type="project" value="TreeGrafter"/>
</dbReference>
<organism evidence="6 7">
    <name type="scientific">Paraburkholderia silviterrae</name>
    <dbReference type="NCBI Taxonomy" id="2528715"/>
    <lineage>
        <taxon>Bacteria</taxon>
        <taxon>Pseudomonadati</taxon>
        <taxon>Pseudomonadota</taxon>
        <taxon>Betaproteobacteria</taxon>
        <taxon>Burkholderiales</taxon>
        <taxon>Burkholderiaceae</taxon>
        <taxon>Paraburkholderia</taxon>
    </lineage>
</organism>
<sequence length="299" mass="33450">MDYVESLRVFRTVVEARSFTRAADTLGVTTPVVSRAIAALEQRLGGRLFHRTTRQISMTETAERFYERCVRILDDLDALEAETFNEAKEATGVLRLVAHTTATVNLLVPLLASFKVQNPKVVLEVTLIERPVDLVADGYDLGIVVPYMLTSDTTVTKLLERVPQVIVGSPEYLEKHRRPSEPADLAEHVFVAFSPSIRKPALAFKVGEEEISIPLKFDIASNNPMFNREMVRKGFGLGVLPEALLRDELASGRLVRLLEDFELAESAIELRLAYVTRTLMPAKVRAFIDHATAFFESHP</sequence>
<evidence type="ECO:0000256" key="4">
    <source>
        <dbReference type="ARBA" id="ARBA00023163"/>
    </source>
</evidence>
<evidence type="ECO:0000256" key="2">
    <source>
        <dbReference type="ARBA" id="ARBA00023015"/>
    </source>
</evidence>
<keyword evidence="7" id="KW-1185">Reference proteome</keyword>
<evidence type="ECO:0000313" key="7">
    <source>
        <dbReference type="Proteomes" id="UP000295722"/>
    </source>
</evidence>
<feature type="domain" description="HTH lysR-type" evidence="5">
    <location>
        <begin position="1"/>
        <end position="59"/>
    </location>
</feature>
<dbReference type="InterPro" id="IPR000847">
    <property type="entry name" value="LysR_HTH_N"/>
</dbReference>
<dbReference type="SUPFAM" id="SSF53850">
    <property type="entry name" value="Periplasmic binding protein-like II"/>
    <property type="match status" value="1"/>
</dbReference>
<dbReference type="InterPro" id="IPR058163">
    <property type="entry name" value="LysR-type_TF_proteobact-type"/>
</dbReference>
<dbReference type="InterPro" id="IPR036388">
    <property type="entry name" value="WH-like_DNA-bd_sf"/>
</dbReference>
<dbReference type="PROSITE" id="PS50931">
    <property type="entry name" value="HTH_LYSR"/>
    <property type="match status" value="1"/>
</dbReference>
<gene>
    <name evidence="6" type="ORF">EYW47_30520</name>
</gene>
<reference evidence="6 7" key="1">
    <citation type="submission" date="2019-03" db="EMBL/GenBank/DDBJ databases">
        <title>Paraburkholderia sp. 4M-K11, isolated from subtropical forest soil.</title>
        <authorList>
            <person name="Gao Z.-H."/>
            <person name="Qiu L.-H."/>
        </authorList>
    </citation>
    <scope>NUCLEOTIDE SEQUENCE [LARGE SCALE GENOMIC DNA]</scope>
    <source>
        <strain evidence="6 7">4M-K11</strain>
    </source>
</reference>
<dbReference type="InterPro" id="IPR005119">
    <property type="entry name" value="LysR_subst-bd"/>
</dbReference>
<dbReference type="AlphaFoldDB" id="A0A4R5M2L1"/>
<keyword evidence="2" id="KW-0805">Transcription regulation</keyword>
<dbReference type="SUPFAM" id="SSF46785">
    <property type="entry name" value="Winged helix' DNA-binding domain"/>
    <property type="match status" value="1"/>
</dbReference>
<proteinExistence type="inferred from homology"/>
<protein>
    <submittedName>
        <fullName evidence="6">LysR family transcriptional regulator</fullName>
    </submittedName>
</protein>
<keyword evidence="3" id="KW-0238">DNA-binding</keyword>
<dbReference type="OrthoDB" id="9080054at2"/>
<dbReference type="InterPro" id="IPR036390">
    <property type="entry name" value="WH_DNA-bd_sf"/>
</dbReference>
<dbReference type="Gene3D" id="1.10.10.10">
    <property type="entry name" value="Winged helix-like DNA-binding domain superfamily/Winged helix DNA-binding domain"/>
    <property type="match status" value="1"/>
</dbReference>
<dbReference type="Gene3D" id="3.40.190.290">
    <property type="match status" value="1"/>
</dbReference>
<dbReference type="Pfam" id="PF03466">
    <property type="entry name" value="LysR_substrate"/>
    <property type="match status" value="1"/>
</dbReference>
<evidence type="ECO:0000256" key="1">
    <source>
        <dbReference type="ARBA" id="ARBA00009437"/>
    </source>
</evidence>
<dbReference type="GO" id="GO:0003700">
    <property type="term" value="F:DNA-binding transcription factor activity"/>
    <property type="evidence" value="ECO:0007669"/>
    <property type="project" value="InterPro"/>
</dbReference>
<dbReference type="CDD" id="cd08422">
    <property type="entry name" value="PBP2_CrgA_like"/>
    <property type="match status" value="1"/>
</dbReference>
<name>A0A4R5M2L1_9BURK</name>
<dbReference type="FunFam" id="1.10.10.10:FF:000001">
    <property type="entry name" value="LysR family transcriptional regulator"/>
    <property type="match status" value="1"/>
</dbReference>
<keyword evidence="4" id="KW-0804">Transcription</keyword>
<dbReference type="GO" id="GO:0043565">
    <property type="term" value="F:sequence-specific DNA binding"/>
    <property type="evidence" value="ECO:0007669"/>
    <property type="project" value="TreeGrafter"/>
</dbReference>
<comment type="similarity">
    <text evidence="1">Belongs to the LysR transcriptional regulatory family.</text>
</comment>
<dbReference type="PANTHER" id="PTHR30537">
    <property type="entry name" value="HTH-TYPE TRANSCRIPTIONAL REGULATOR"/>
    <property type="match status" value="1"/>
</dbReference>
<dbReference type="Proteomes" id="UP000295722">
    <property type="component" value="Unassembled WGS sequence"/>
</dbReference>
<comment type="caution">
    <text evidence="6">The sequence shown here is derived from an EMBL/GenBank/DDBJ whole genome shotgun (WGS) entry which is preliminary data.</text>
</comment>
<evidence type="ECO:0000256" key="3">
    <source>
        <dbReference type="ARBA" id="ARBA00023125"/>
    </source>
</evidence>
<dbReference type="EMBL" id="SMRP01000022">
    <property type="protein sequence ID" value="TDG19332.1"/>
    <property type="molecule type" value="Genomic_DNA"/>
</dbReference>
<dbReference type="Pfam" id="PF00126">
    <property type="entry name" value="HTH_1"/>
    <property type="match status" value="1"/>
</dbReference>